<dbReference type="AlphaFoldDB" id="A0A8J7DXX1"/>
<dbReference type="InterPro" id="IPR008651">
    <property type="entry name" value="Uncharacterised_HicB"/>
</dbReference>
<proteinExistence type="predicted"/>
<name>A0A8J7DXX1_9CYAN</name>
<comment type="caution">
    <text evidence="1">The sequence shown here is derived from an EMBL/GenBank/DDBJ whole genome shotgun (WGS) entry which is preliminary data.</text>
</comment>
<evidence type="ECO:0000313" key="1">
    <source>
        <dbReference type="EMBL" id="MBE9117252.1"/>
    </source>
</evidence>
<dbReference type="RefSeq" id="WP_194030340.1">
    <property type="nucleotide sequence ID" value="NZ_JADEWZ010000022.1"/>
</dbReference>
<protein>
    <submittedName>
        <fullName evidence="1">Toxin-antitoxin system HicB family antitoxin</fullName>
    </submittedName>
</protein>
<dbReference type="Proteomes" id="UP000654482">
    <property type="component" value="Unassembled WGS sequence"/>
</dbReference>
<keyword evidence="2" id="KW-1185">Reference proteome</keyword>
<accession>A0A8J7DXX1</accession>
<gene>
    <name evidence="1" type="ORF">IQ249_15230</name>
</gene>
<organism evidence="1 2">
    <name type="scientific">Lusitaniella coriacea LEGE 07157</name>
    <dbReference type="NCBI Taxonomy" id="945747"/>
    <lineage>
        <taxon>Bacteria</taxon>
        <taxon>Bacillati</taxon>
        <taxon>Cyanobacteriota</taxon>
        <taxon>Cyanophyceae</taxon>
        <taxon>Spirulinales</taxon>
        <taxon>Lusitaniellaceae</taxon>
        <taxon>Lusitaniella</taxon>
    </lineage>
</organism>
<evidence type="ECO:0000313" key="2">
    <source>
        <dbReference type="Proteomes" id="UP000654482"/>
    </source>
</evidence>
<dbReference type="Pfam" id="PF05534">
    <property type="entry name" value="HicB"/>
    <property type="match status" value="1"/>
</dbReference>
<sequence length="102" mass="11966">MKKKPSSKTISFRIDSRLAAKLHRQALEQRLSLHEYVRELFLDALSQQELRDEVIELRTEVQNVGVEIDELRHDVSVVLYKFLVELAEMEEEAAKGWMARNL</sequence>
<dbReference type="EMBL" id="JADEWZ010000022">
    <property type="protein sequence ID" value="MBE9117252.1"/>
    <property type="molecule type" value="Genomic_DNA"/>
</dbReference>
<reference evidence="1" key="1">
    <citation type="submission" date="2020-10" db="EMBL/GenBank/DDBJ databases">
        <authorList>
            <person name="Castelo-Branco R."/>
            <person name="Eusebio N."/>
            <person name="Adriana R."/>
            <person name="Vieira A."/>
            <person name="Brugerolle De Fraissinette N."/>
            <person name="Rezende De Castro R."/>
            <person name="Schneider M.P."/>
            <person name="Vasconcelos V."/>
            <person name="Leao P.N."/>
        </authorList>
    </citation>
    <scope>NUCLEOTIDE SEQUENCE</scope>
    <source>
        <strain evidence="1">LEGE 07157</strain>
    </source>
</reference>